<dbReference type="RefSeq" id="WP_317774385.1">
    <property type="nucleotide sequence ID" value="NZ_JAWMAJ010000152.1"/>
</dbReference>
<organism evidence="1 2">
    <name type="scientific">Streptomyces prunicolor</name>
    <dbReference type="NCBI Taxonomy" id="67348"/>
    <lineage>
        <taxon>Bacteria</taxon>
        <taxon>Bacillati</taxon>
        <taxon>Actinomycetota</taxon>
        <taxon>Actinomycetes</taxon>
        <taxon>Kitasatosporales</taxon>
        <taxon>Streptomycetaceae</taxon>
        <taxon>Streptomyces</taxon>
    </lineage>
</organism>
<evidence type="ECO:0000313" key="2">
    <source>
        <dbReference type="Proteomes" id="UP001187346"/>
    </source>
</evidence>
<proteinExistence type="predicted"/>
<sequence>MIADLGFAAFAERNSPRYTLYAAARLSAGVRTSAVVEATLTSARARWEWLMCQPCPAAEVWEELRQQVERQSERSAPQNPVLAVLYQRLPNAVCADSWVLCRLLGFPVAEAAELMGAEPSVVEAALAAARRTLPQLVDAEAPLRHP</sequence>
<dbReference type="Proteomes" id="UP001187346">
    <property type="component" value="Unassembled WGS sequence"/>
</dbReference>
<keyword evidence="2" id="KW-1185">Reference proteome</keyword>
<evidence type="ECO:0008006" key="3">
    <source>
        <dbReference type="Google" id="ProtNLM"/>
    </source>
</evidence>
<accession>A0ABU4FK45</accession>
<reference evidence="1 2" key="1">
    <citation type="submission" date="2023-10" db="EMBL/GenBank/DDBJ databases">
        <title>Characterization of rhizosphere-enriched actinobacteria from wheat plants lab-grown on chernevaya soil.</title>
        <authorList>
            <person name="Tikhonova E.N."/>
            <person name="Konopkin A."/>
            <person name="Kravchenko I.K."/>
        </authorList>
    </citation>
    <scope>NUCLEOTIDE SEQUENCE [LARGE SCALE GENOMIC DNA]</scope>
    <source>
        <strain evidence="1 2">RR29</strain>
    </source>
</reference>
<name>A0ABU4FK45_9ACTN</name>
<dbReference type="EMBL" id="JAWMAJ010000152">
    <property type="protein sequence ID" value="MDV7220978.1"/>
    <property type="molecule type" value="Genomic_DNA"/>
</dbReference>
<protein>
    <recommendedName>
        <fullName evidence="3">RNA polymerase sigma factor 70 region 4 type 2 domain-containing protein</fullName>
    </recommendedName>
</protein>
<gene>
    <name evidence="1" type="ORF">R5A26_34070</name>
</gene>
<comment type="caution">
    <text evidence="1">The sequence shown here is derived from an EMBL/GenBank/DDBJ whole genome shotgun (WGS) entry which is preliminary data.</text>
</comment>
<evidence type="ECO:0000313" key="1">
    <source>
        <dbReference type="EMBL" id="MDV7220978.1"/>
    </source>
</evidence>